<evidence type="ECO:0000313" key="4">
    <source>
        <dbReference type="EMBL" id="CAB4204582.1"/>
    </source>
</evidence>
<dbReference type="EMBL" id="LR797347">
    <property type="protein sequence ID" value="CAB4204582.1"/>
    <property type="molecule type" value="Genomic_DNA"/>
</dbReference>
<organism evidence="3">
    <name type="scientific">uncultured Caudovirales phage</name>
    <dbReference type="NCBI Taxonomy" id="2100421"/>
    <lineage>
        <taxon>Viruses</taxon>
        <taxon>Duplodnaviria</taxon>
        <taxon>Heunggongvirae</taxon>
        <taxon>Uroviricota</taxon>
        <taxon>Caudoviricetes</taxon>
        <taxon>Peduoviridae</taxon>
        <taxon>Maltschvirus</taxon>
        <taxon>Maltschvirus maltsch</taxon>
    </lineage>
</organism>
<evidence type="ECO:0000313" key="2">
    <source>
        <dbReference type="EMBL" id="CAB4149994.1"/>
    </source>
</evidence>
<sequence>MKNPDQEYDRLHDHMTAIARERDHAVRTIDALTKQLEELKDALVLAHEALRREMP</sequence>
<dbReference type="EMBL" id="LR796535">
    <property type="protein sequence ID" value="CAB4149994.1"/>
    <property type="molecule type" value="Genomic_DNA"/>
</dbReference>
<accession>A0A6J5QHG5</accession>
<dbReference type="EMBL" id="LR798361">
    <property type="protein sequence ID" value="CAB5226592.1"/>
    <property type="molecule type" value="Genomic_DNA"/>
</dbReference>
<evidence type="ECO:0000256" key="1">
    <source>
        <dbReference type="SAM" id="Coils"/>
    </source>
</evidence>
<reference evidence="3" key="1">
    <citation type="submission" date="2020-05" db="EMBL/GenBank/DDBJ databases">
        <authorList>
            <person name="Chiriac C."/>
            <person name="Salcher M."/>
            <person name="Ghai R."/>
            <person name="Kavagutti S V."/>
        </authorList>
    </citation>
    <scope>NUCLEOTIDE SEQUENCE</scope>
</reference>
<feature type="coiled-coil region" evidence="1">
    <location>
        <begin position="22"/>
        <end position="53"/>
    </location>
</feature>
<gene>
    <name evidence="3" type="ORF">UFOVP1060_5</name>
    <name evidence="4" type="ORF">UFOVP1400_10</name>
    <name evidence="5" type="ORF">UFOVP1510_12</name>
    <name evidence="2" type="ORF">UFOVP561_13</name>
</gene>
<protein>
    <submittedName>
        <fullName evidence="3">Uncharacterized protein</fullName>
    </submittedName>
</protein>
<evidence type="ECO:0000313" key="3">
    <source>
        <dbReference type="EMBL" id="CAB4180901.1"/>
    </source>
</evidence>
<proteinExistence type="predicted"/>
<evidence type="ECO:0000313" key="5">
    <source>
        <dbReference type="EMBL" id="CAB5226592.1"/>
    </source>
</evidence>
<keyword evidence="1" id="KW-0175">Coiled coil</keyword>
<dbReference type="EMBL" id="LR797005">
    <property type="protein sequence ID" value="CAB4180901.1"/>
    <property type="molecule type" value="Genomic_DNA"/>
</dbReference>
<name>A0A6J5QHG5_9CAUD</name>